<evidence type="ECO:0000313" key="2">
    <source>
        <dbReference type="EMBL" id="KAK3885609.1"/>
    </source>
</evidence>
<organism evidence="2 3">
    <name type="scientific">Petrolisthes cinctipes</name>
    <name type="common">Flat porcelain crab</name>
    <dbReference type="NCBI Taxonomy" id="88211"/>
    <lineage>
        <taxon>Eukaryota</taxon>
        <taxon>Metazoa</taxon>
        <taxon>Ecdysozoa</taxon>
        <taxon>Arthropoda</taxon>
        <taxon>Crustacea</taxon>
        <taxon>Multicrustacea</taxon>
        <taxon>Malacostraca</taxon>
        <taxon>Eumalacostraca</taxon>
        <taxon>Eucarida</taxon>
        <taxon>Decapoda</taxon>
        <taxon>Pleocyemata</taxon>
        <taxon>Anomura</taxon>
        <taxon>Galatheoidea</taxon>
        <taxon>Porcellanidae</taxon>
        <taxon>Petrolisthes</taxon>
    </lineage>
</organism>
<dbReference type="AlphaFoldDB" id="A0AAE1KUR3"/>
<proteinExistence type="predicted"/>
<feature type="region of interest" description="Disordered" evidence="1">
    <location>
        <begin position="61"/>
        <end position="80"/>
    </location>
</feature>
<protein>
    <submittedName>
        <fullName evidence="2">Uncharacterized protein</fullName>
    </submittedName>
</protein>
<sequence>MRHQQSSHTQSLSIRSAVSSFTEPAEDSDTGQQVAYYDSDDSDATHVDTQILVKVGYLETDTTLEADDHSSDTDDEDTYENWCEKYNQL</sequence>
<feature type="compositionally biased region" description="Polar residues" evidence="1">
    <location>
        <begin position="1"/>
        <end position="22"/>
    </location>
</feature>
<evidence type="ECO:0000256" key="1">
    <source>
        <dbReference type="SAM" id="MobiDB-lite"/>
    </source>
</evidence>
<evidence type="ECO:0000313" key="3">
    <source>
        <dbReference type="Proteomes" id="UP001286313"/>
    </source>
</evidence>
<keyword evidence="3" id="KW-1185">Reference proteome</keyword>
<accession>A0AAE1KUR3</accession>
<name>A0AAE1KUR3_PETCI</name>
<dbReference type="Proteomes" id="UP001286313">
    <property type="component" value="Unassembled WGS sequence"/>
</dbReference>
<dbReference type="EMBL" id="JAWQEG010000786">
    <property type="protein sequence ID" value="KAK3885609.1"/>
    <property type="molecule type" value="Genomic_DNA"/>
</dbReference>
<reference evidence="2" key="1">
    <citation type="submission" date="2023-10" db="EMBL/GenBank/DDBJ databases">
        <title>Genome assemblies of two species of porcelain crab, Petrolisthes cinctipes and Petrolisthes manimaculis (Anomura: Porcellanidae).</title>
        <authorList>
            <person name="Angst P."/>
        </authorList>
    </citation>
    <scope>NUCLEOTIDE SEQUENCE</scope>
    <source>
        <strain evidence="2">PB745_01</strain>
        <tissue evidence="2">Gill</tissue>
    </source>
</reference>
<feature type="region of interest" description="Disordered" evidence="1">
    <location>
        <begin position="1"/>
        <end position="43"/>
    </location>
</feature>
<comment type="caution">
    <text evidence="2">The sequence shown here is derived from an EMBL/GenBank/DDBJ whole genome shotgun (WGS) entry which is preliminary data.</text>
</comment>
<gene>
    <name evidence="2" type="ORF">Pcinc_010200</name>
</gene>